<evidence type="ECO:0000256" key="3">
    <source>
        <dbReference type="ARBA" id="ARBA00022475"/>
    </source>
</evidence>
<keyword evidence="6" id="KW-0598">Phosphotransferase system</keyword>
<dbReference type="GO" id="GO:0055056">
    <property type="term" value="F:D-glucose transmembrane transporter activity"/>
    <property type="evidence" value="ECO:0007669"/>
    <property type="project" value="InterPro"/>
</dbReference>
<feature type="transmembrane region" description="Helical" evidence="12">
    <location>
        <begin position="67"/>
        <end position="100"/>
    </location>
</feature>
<name>A0A345PIH2_9BACI</name>
<dbReference type="NCBIfam" id="TIGR02002">
    <property type="entry name" value="PTS-II-BC-glcB"/>
    <property type="match status" value="1"/>
</dbReference>
<keyword evidence="3" id="KW-1003">Cell membrane</keyword>
<dbReference type="PANTHER" id="PTHR30009">
    <property type="entry name" value="CYTOCHROME C-TYPE SYNTHESIS PROTEIN AND PTS TRANSMEMBRANE COMPONENT"/>
    <property type="match status" value="1"/>
</dbReference>
<dbReference type="InterPro" id="IPR013013">
    <property type="entry name" value="PTS_EIIC_1"/>
</dbReference>
<evidence type="ECO:0000256" key="8">
    <source>
        <dbReference type="ARBA" id="ARBA00022777"/>
    </source>
</evidence>
<evidence type="ECO:0000256" key="9">
    <source>
        <dbReference type="ARBA" id="ARBA00022989"/>
    </source>
</evidence>
<keyword evidence="10 12" id="KW-0472">Membrane</keyword>
<dbReference type="CDD" id="cd00212">
    <property type="entry name" value="PTS_IIB_glc"/>
    <property type="match status" value="1"/>
</dbReference>
<dbReference type="InterPro" id="IPR011299">
    <property type="entry name" value="PTS_IIBC_glc"/>
</dbReference>
<gene>
    <name evidence="16" type="ORF">CUC15_13065</name>
</gene>
<dbReference type="Pfam" id="PF00367">
    <property type="entry name" value="PTS_EIIB"/>
    <property type="match status" value="1"/>
</dbReference>
<dbReference type="NCBIfam" id="TIGR00826">
    <property type="entry name" value="EIIB_glc"/>
    <property type="match status" value="1"/>
</dbReference>
<evidence type="ECO:0000259" key="13">
    <source>
        <dbReference type="PROSITE" id="PS51093"/>
    </source>
</evidence>
<dbReference type="OrthoDB" id="9764327at2"/>
<dbReference type="InterPro" id="IPR036878">
    <property type="entry name" value="Glu_permease_IIB"/>
</dbReference>
<keyword evidence="5" id="KW-0808">Transferase</keyword>
<dbReference type="SUPFAM" id="SSF55604">
    <property type="entry name" value="Glucose permease domain IIB"/>
    <property type="match status" value="1"/>
</dbReference>
<feature type="transmembrane region" description="Helical" evidence="12">
    <location>
        <begin position="355"/>
        <end position="372"/>
    </location>
</feature>
<evidence type="ECO:0000256" key="4">
    <source>
        <dbReference type="ARBA" id="ARBA00022597"/>
    </source>
</evidence>
<evidence type="ECO:0000256" key="12">
    <source>
        <dbReference type="SAM" id="Phobius"/>
    </source>
</evidence>
<evidence type="ECO:0000313" key="17">
    <source>
        <dbReference type="Proteomes" id="UP000253908"/>
    </source>
</evidence>
<dbReference type="Pfam" id="PF02378">
    <property type="entry name" value="PTS_EIIC"/>
    <property type="match status" value="1"/>
</dbReference>
<dbReference type="Proteomes" id="UP000253908">
    <property type="component" value="Chromosome"/>
</dbReference>
<feature type="domain" description="PTS EIIB type-1" evidence="14">
    <location>
        <begin position="427"/>
        <end position="508"/>
    </location>
</feature>
<keyword evidence="17" id="KW-1185">Reference proteome</keyword>
<dbReference type="SUPFAM" id="SSF51261">
    <property type="entry name" value="Duplicated hybrid motif"/>
    <property type="match status" value="1"/>
</dbReference>
<keyword evidence="4 16" id="KW-0762">Sugar transport</keyword>
<keyword evidence="2" id="KW-0813">Transport</keyword>
<dbReference type="GO" id="GO:1904659">
    <property type="term" value="P:D-glucose transmembrane transport"/>
    <property type="evidence" value="ECO:0007669"/>
    <property type="project" value="InterPro"/>
</dbReference>
<dbReference type="FunFam" id="3.30.1360.60:FF:000001">
    <property type="entry name" value="PTS system glucose-specific IIBC component PtsG"/>
    <property type="match status" value="1"/>
</dbReference>
<comment type="subcellular location">
    <subcellularLocation>
        <location evidence="1">Cell membrane</location>
        <topology evidence="1">Multi-pass membrane protein</topology>
    </subcellularLocation>
</comment>
<feature type="transmembrane region" description="Helical" evidence="12">
    <location>
        <begin position="121"/>
        <end position="148"/>
    </location>
</feature>
<dbReference type="InterPro" id="IPR050429">
    <property type="entry name" value="PTS_Glucose_EIICBA"/>
</dbReference>
<dbReference type="Pfam" id="PF00358">
    <property type="entry name" value="PTS_EIIA_1"/>
    <property type="match status" value="1"/>
</dbReference>
<feature type="transmembrane region" description="Helical" evidence="12">
    <location>
        <begin position="168"/>
        <end position="188"/>
    </location>
</feature>
<evidence type="ECO:0000256" key="10">
    <source>
        <dbReference type="ARBA" id="ARBA00023136"/>
    </source>
</evidence>
<feature type="transmembrane region" description="Helical" evidence="12">
    <location>
        <begin position="276"/>
        <end position="294"/>
    </location>
</feature>
<keyword evidence="8" id="KW-0418">Kinase</keyword>
<feature type="active site" description="Phosphocysteine intermediate; for EIIB activity" evidence="11">
    <location>
        <position position="449"/>
    </location>
</feature>
<evidence type="ECO:0000256" key="2">
    <source>
        <dbReference type="ARBA" id="ARBA00022448"/>
    </source>
</evidence>
<organism evidence="16 17">
    <name type="scientific">Oceanobacillus zhaokaii</name>
    <dbReference type="NCBI Taxonomy" id="2052660"/>
    <lineage>
        <taxon>Bacteria</taxon>
        <taxon>Bacillati</taxon>
        <taxon>Bacillota</taxon>
        <taxon>Bacilli</taxon>
        <taxon>Bacillales</taxon>
        <taxon>Bacillaceae</taxon>
        <taxon>Oceanobacillus</taxon>
    </lineage>
</organism>
<dbReference type="KEGG" id="ocn:CUC15_13065"/>
<evidence type="ECO:0000256" key="1">
    <source>
        <dbReference type="ARBA" id="ARBA00004651"/>
    </source>
</evidence>
<keyword evidence="7 12" id="KW-0812">Transmembrane</keyword>
<feature type="domain" description="PTS EIIA type-1" evidence="13">
    <location>
        <begin position="546"/>
        <end position="650"/>
    </location>
</feature>
<feature type="domain" description="PTS EIIC type-1" evidence="15">
    <location>
        <begin position="3"/>
        <end position="412"/>
    </location>
</feature>
<protein>
    <submittedName>
        <fullName evidence="16">PTS glucose transporter subunit IICBA</fullName>
    </submittedName>
</protein>
<dbReference type="AlphaFoldDB" id="A0A345PIH2"/>
<feature type="transmembrane region" description="Helical" evidence="12">
    <location>
        <begin position="324"/>
        <end position="348"/>
    </location>
</feature>
<accession>A0A345PIH2</accession>
<evidence type="ECO:0000313" key="16">
    <source>
        <dbReference type="EMBL" id="AXI09802.1"/>
    </source>
</evidence>
<reference evidence="17" key="1">
    <citation type="submission" date="2017-11" db="EMBL/GenBank/DDBJ databases">
        <authorList>
            <person name="Zhu W."/>
        </authorList>
    </citation>
    <scope>NUCLEOTIDE SEQUENCE [LARGE SCALE GENOMIC DNA]</scope>
    <source>
        <strain evidence="17">160</strain>
    </source>
</reference>
<evidence type="ECO:0000256" key="6">
    <source>
        <dbReference type="ARBA" id="ARBA00022683"/>
    </source>
</evidence>
<dbReference type="GO" id="GO:0009401">
    <property type="term" value="P:phosphoenolpyruvate-dependent sugar phosphotransferase system"/>
    <property type="evidence" value="ECO:0007669"/>
    <property type="project" value="UniProtKB-KW"/>
</dbReference>
<dbReference type="Gene3D" id="2.70.70.10">
    <property type="entry name" value="Glucose Permease (Domain IIA)"/>
    <property type="match status" value="1"/>
</dbReference>
<feature type="transmembrane region" description="Helical" evidence="12">
    <location>
        <begin position="378"/>
        <end position="400"/>
    </location>
</feature>
<dbReference type="FunFam" id="2.70.70.10:FF:000001">
    <property type="entry name" value="PTS system glucose-specific IIA component"/>
    <property type="match status" value="1"/>
</dbReference>
<proteinExistence type="predicted"/>
<evidence type="ECO:0000256" key="7">
    <source>
        <dbReference type="ARBA" id="ARBA00022692"/>
    </source>
</evidence>
<dbReference type="NCBIfam" id="TIGR00830">
    <property type="entry name" value="PTBA"/>
    <property type="match status" value="1"/>
</dbReference>
<dbReference type="RefSeq" id="WP_114917088.1">
    <property type="nucleotide sequence ID" value="NZ_CP024848.1"/>
</dbReference>
<dbReference type="InterPro" id="IPR001996">
    <property type="entry name" value="PTS_IIB_1"/>
</dbReference>
<dbReference type="PROSITE" id="PS51093">
    <property type="entry name" value="PTS_EIIA_TYPE_1"/>
    <property type="match status" value="1"/>
</dbReference>
<feature type="transmembrane region" description="Helical" evidence="12">
    <location>
        <begin position="301"/>
        <end position="318"/>
    </location>
</feature>
<keyword evidence="9 12" id="KW-1133">Transmembrane helix</keyword>
<dbReference type="PROSITE" id="PS51103">
    <property type="entry name" value="PTS_EIIC_TYPE_1"/>
    <property type="match status" value="1"/>
</dbReference>
<evidence type="ECO:0000256" key="5">
    <source>
        <dbReference type="ARBA" id="ARBA00022679"/>
    </source>
</evidence>
<dbReference type="InterPro" id="IPR003352">
    <property type="entry name" value="PTS_EIIC"/>
</dbReference>
<dbReference type="PANTHER" id="PTHR30009:SF20">
    <property type="entry name" value="PTS SYSTEM GLUCOSE-SPECIFIC EIICB COMPONENT-RELATED"/>
    <property type="match status" value="1"/>
</dbReference>
<evidence type="ECO:0000259" key="15">
    <source>
        <dbReference type="PROSITE" id="PS51103"/>
    </source>
</evidence>
<dbReference type="Gene3D" id="3.30.1360.60">
    <property type="entry name" value="Glucose permease domain IIB"/>
    <property type="match status" value="1"/>
</dbReference>
<dbReference type="PROSITE" id="PS00371">
    <property type="entry name" value="PTS_EIIA_TYPE_1_HIS"/>
    <property type="match status" value="1"/>
</dbReference>
<dbReference type="GO" id="GO:0008982">
    <property type="term" value="F:protein-N(PI)-phosphohistidine-sugar phosphotransferase activity"/>
    <property type="evidence" value="ECO:0007669"/>
    <property type="project" value="InterPro"/>
</dbReference>
<dbReference type="InterPro" id="IPR018113">
    <property type="entry name" value="PTrfase_EIIB_Cys"/>
</dbReference>
<dbReference type="InterPro" id="IPR011055">
    <property type="entry name" value="Dup_hybrid_motif"/>
</dbReference>
<dbReference type="EMBL" id="CP024848">
    <property type="protein sequence ID" value="AXI09802.1"/>
    <property type="molecule type" value="Genomic_DNA"/>
</dbReference>
<sequence length="676" mass="72899">MWKKFFGVLQKLGKALMLPVAMLPAAGLLLGLGNAAQQDVMLDLLPFLEADWLQLVARVMEDAGNIIFSNLALIFAVGVAIGLAGDGAAALAALVGYLVMNQVMGSWLELSADTVASDPGYASVLGIPTLQTGVFGGIIIGLIAAYAYNRFHDIEMPSFLGFFAGKRFVPIATAAFAFIAGLLMLIIWPPVQDAMNAASLWLIEEGTYFAVFFFGFIKRLLIPFGLHHIFHAPFWYEFGAYTTAAGELVRGDMTIFFAQLRDGVEITAGNFMAGEFPIMMFGLPAAALAMYHTARPERKKLVAGLLGSGALTSFLTGITEPLEFSFMFVSPILFFIHAVLDGLSFVLMTFLSVNIGYTFSGGGIDFLLFGILPGQEPWWLAIIAGLVFAVIYYVIFRFMIQKFNLMTPGRETTADDEDNEGAVVDQNSLPAQVLEAMGGQENIAHLDACITRLRVSVNSQSNVDKARLKKLGASGVLEVGDNIQAIFGPRSEIIKSQMKDIMAGKTPRKADKKLEKAEKPIKASAGEEVFVSPITGEIKSISEVPDPVFSGKMMGDGFAIVPTHGTIVSPVDGKIVNLFPTKHAIGIESDAGREILIHVGIDTVKLEGKGFEALVAQGDRVVKGQPLLNVDLDYVKEHAPSIMTPIVFTNLQEGEAVNLTKQGTVEIGDEAIIKIQ</sequence>
<dbReference type="PROSITE" id="PS51098">
    <property type="entry name" value="PTS_EIIB_TYPE_1"/>
    <property type="match status" value="1"/>
</dbReference>
<dbReference type="GO" id="GO:0016301">
    <property type="term" value="F:kinase activity"/>
    <property type="evidence" value="ECO:0007669"/>
    <property type="project" value="UniProtKB-KW"/>
</dbReference>
<dbReference type="GO" id="GO:0005886">
    <property type="term" value="C:plasma membrane"/>
    <property type="evidence" value="ECO:0007669"/>
    <property type="project" value="UniProtKB-SubCell"/>
</dbReference>
<evidence type="ECO:0000256" key="11">
    <source>
        <dbReference type="PROSITE-ProRule" id="PRU00421"/>
    </source>
</evidence>
<dbReference type="CDD" id="cd00210">
    <property type="entry name" value="PTS_IIA_glc"/>
    <property type="match status" value="1"/>
</dbReference>
<evidence type="ECO:0000259" key="14">
    <source>
        <dbReference type="PROSITE" id="PS51098"/>
    </source>
</evidence>
<dbReference type="InterPro" id="IPR001127">
    <property type="entry name" value="PTS_EIIA_1_perm"/>
</dbReference>
<dbReference type="GO" id="GO:0090563">
    <property type="term" value="F:protein-phosphocysteine-sugar phosphotransferase activity"/>
    <property type="evidence" value="ECO:0007669"/>
    <property type="project" value="TreeGrafter"/>
</dbReference>